<evidence type="ECO:0000313" key="1">
    <source>
        <dbReference type="EMBL" id="MXN45186.1"/>
    </source>
</evidence>
<reference evidence="1 2" key="1">
    <citation type="submission" date="2019-12" db="EMBL/GenBank/DDBJ databases">
        <title>Shinella kummerowiae sp. nov., a symbiotic bacterium isolated from root nodules of the herbal legume Kummerowia stipulacea.</title>
        <authorList>
            <person name="Gao J."/>
        </authorList>
    </citation>
    <scope>NUCLEOTIDE SEQUENCE [LARGE SCALE GENOMIC DNA]</scope>
    <source>
        <strain evidence="1 2">CCBAU 25048</strain>
    </source>
</reference>
<dbReference type="EMBL" id="WUMK01000003">
    <property type="protein sequence ID" value="MXN45186.1"/>
    <property type="molecule type" value="Genomic_DNA"/>
</dbReference>
<dbReference type="InterPro" id="IPR022201">
    <property type="entry name" value="DUF3726"/>
</dbReference>
<name>A0A6N8SD28_9HYPH</name>
<dbReference type="OrthoDB" id="8420038at2"/>
<sequence length="192" mass="19559">MTTILLSYNEVQSLARKTACGAGLPHGVADDIGHAAVWLSARGVDAIRIVVEALGDHACGAQAVLRDQAAVDVLCCGESRQVSLHDREHGLLLIGLAGAAATNSGLNLAARLANGNVLPLAQVSDASDLIRDLKALSLLPDDGEPFRPGSPRPAATDTAAYAAALGLAARTYVPASDFSRARGAGAGTTDND</sequence>
<organism evidence="1 2">
    <name type="scientific">Shinella kummerowiae</name>
    <dbReference type="NCBI Taxonomy" id="417745"/>
    <lineage>
        <taxon>Bacteria</taxon>
        <taxon>Pseudomonadati</taxon>
        <taxon>Pseudomonadota</taxon>
        <taxon>Alphaproteobacteria</taxon>
        <taxon>Hyphomicrobiales</taxon>
        <taxon>Rhizobiaceae</taxon>
        <taxon>Shinella</taxon>
    </lineage>
</organism>
<accession>A0A6N8SD28</accession>
<comment type="caution">
    <text evidence="1">The sequence shown here is derived from an EMBL/GenBank/DDBJ whole genome shotgun (WGS) entry which is preliminary data.</text>
</comment>
<protein>
    <submittedName>
        <fullName evidence="1">DUF3726 domain-containing protein</fullName>
    </submittedName>
</protein>
<dbReference type="Pfam" id="PF12525">
    <property type="entry name" value="DUF3726"/>
    <property type="match status" value="1"/>
</dbReference>
<gene>
    <name evidence="1" type="ORF">GR138_08295</name>
</gene>
<dbReference type="Proteomes" id="UP000435802">
    <property type="component" value="Unassembled WGS sequence"/>
</dbReference>
<evidence type="ECO:0000313" key="2">
    <source>
        <dbReference type="Proteomes" id="UP000435802"/>
    </source>
</evidence>
<dbReference type="AlphaFoldDB" id="A0A6N8SD28"/>
<dbReference type="RefSeq" id="WP_160858265.1">
    <property type="nucleotide sequence ID" value="NZ_WUMK01000003.1"/>
</dbReference>
<keyword evidence="2" id="KW-1185">Reference proteome</keyword>
<proteinExistence type="predicted"/>